<feature type="transmembrane region" description="Helical" evidence="1">
    <location>
        <begin position="39"/>
        <end position="61"/>
    </location>
</feature>
<organism evidence="2 3">
    <name type="scientific">Lactobacillus gasseri</name>
    <dbReference type="NCBI Taxonomy" id="1596"/>
    <lineage>
        <taxon>Bacteria</taxon>
        <taxon>Bacillati</taxon>
        <taxon>Bacillota</taxon>
        <taxon>Bacilli</taxon>
        <taxon>Lactobacillales</taxon>
        <taxon>Lactobacillaceae</taxon>
        <taxon>Lactobacillus</taxon>
    </lineage>
</organism>
<evidence type="ECO:0000313" key="3">
    <source>
        <dbReference type="Proteomes" id="UP000250668"/>
    </source>
</evidence>
<sequence>MSKKEKAIGIKILSWTITSVSLIGFLGDIYSYGFSMMRFNHVIALILVVLLLISSIIFMSAKNLLEWNQKYGFFQWIGELITLPAFFLGSLYNSTHVWYSILFLSLFGGGSILFIFVKYVRRRSRNKDKTKL</sequence>
<keyword evidence="1" id="KW-1133">Transmembrane helix</keyword>
<dbReference type="RefSeq" id="WP_095669888.1">
    <property type="nucleotide sequence ID" value="NZ_BEXJ01000001.1"/>
</dbReference>
<gene>
    <name evidence="2" type="ORF">LJCM1025_01110</name>
</gene>
<protein>
    <submittedName>
        <fullName evidence="2">Lactacin F immunity protein</fullName>
    </submittedName>
</protein>
<evidence type="ECO:0000256" key="1">
    <source>
        <dbReference type="SAM" id="Phobius"/>
    </source>
</evidence>
<feature type="transmembrane region" description="Helical" evidence="1">
    <location>
        <begin position="12"/>
        <end position="33"/>
    </location>
</feature>
<dbReference type="AlphaFoldDB" id="A0AB33ZRC6"/>
<feature type="transmembrane region" description="Helical" evidence="1">
    <location>
        <begin position="73"/>
        <end position="92"/>
    </location>
</feature>
<reference evidence="2 3" key="1">
    <citation type="journal article" date="2018" name="Int. J. Syst. Evol. Microbiol.">
        <title>Lactobacillus paragasseri sp. nov., a sister taxon of Lactobacillus gasseri, based on whole-genome sequence analyses.</title>
        <authorList>
            <person name="Tanizawa Y."/>
            <person name="Tada I."/>
            <person name="Kobayashi H."/>
            <person name="Endo A."/>
            <person name="Maeno S."/>
            <person name="Toyoda A."/>
            <person name="Arita M."/>
            <person name="Nakamura Y."/>
            <person name="Sakamoto M."/>
            <person name="Ohkuma M."/>
            <person name="Tohno M."/>
        </authorList>
    </citation>
    <scope>NUCLEOTIDE SEQUENCE [LARGE SCALE GENOMIC DNA]</scope>
    <source>
        <strain evidence="2 3">JCM 1025</strain>
    </source>
</reference>
<keyword evidence="1" id="KW-0472">Membrane</keyword>
<comment type="caution">
    <text evidence="2">The sequence shown here is derived from an EMBL/GenBank/DDBJ whole genome shotgun (WGS) entry which is preliminary data.</text>
</comment>
<proteinExistence type="predicted"/>
<keyword evidence="1" id="KW-0812">Transmembrane</keyword>
<name>A0AB33ZRC6_LACGS</name>
<dbReference type="EMBL" id="BEXJ01000001">
    <property type="protein sequence ID" value="GBA94448.1"/>
    <property type="molecule type" value="Genomic_DNA"/>
</dbReference>
<feature type="transmembrane region" description="Helical" evidence="1">
    <location>
        <begin position="98"/>
        <end position="120"/>
    </location>
</feature>
<dbReference type="Proteomes" id="UP000250668">
    <property type="component" value="Unassembled WGS sequence"/>
</dbReference>
<evidence type="ECO:0000313" key="2">
    <source>
        <dbReference type="EMBL" id="GBA94448.1"/>
    </source>
</evidence>
<accession>A0AB33ZRC6</accession>